<keyword evidence="2" id="KW-0519">Myristate</keyword>
<dbReference type="OrthoDB" id="2122982at2759"/>
<dbReference type="PROSITE" id="PS00018">
    <property type="entry name" value="EF_HAND_1"/>
    <property type="match status" value="1"/>
</dbReference>
<feature type="region of interest" description="Disordered" evidence="6">
    <location>
        <begin position="1074"/>
        <end position="1098"/>
    </location>
</feature>
<feature type="region of interest" description="Disordered" evidence="6">
    <location>
        <begin position="288"/>
        <end position="311"/>
    </location>
</feature>
<evidence type="ECO:0000256" key="2">
    <source>
        <dbReference type="ARBA" id="ARBA00022707"/>
    </source>
</evidence>
<feature type="domain" description="EF-hand" evidence="7">
    <location>
        <begin position="869"/>
        <end position="904"/>
    </location>
</feature>
<dbReference type="Proteomes" id="UP000693981">
    <property type="component" value="Unassembled WGS sequence"/>
</dbReference>
<feature type="domain" description="EF-hand" evidence="7">
    <location>
        <begin position="454"/>
        <end position="489"/>
    </location>
</feature>
<evidence type="ECO:0000259" key="7">
    <source>
        <dbReference type="PROSITE" id="PS50222"/>
    </source>
</evidence>
<reference evidence="8" key="1">
    <citation type="submission" date="2021-02" db="EMBL/GenBank/DDBJ databases">
        <authorList>
            <person name="Palmer J.M."/>
        </authorList>
    </citation>
    <scope>NUCLEOTIDE SEQUENCE</scope>
    <source>
        <strain evidence="8">SCRP23</strain>
    </source>
</reference>
<evidence type="ECO:0000256" key="6">
    <source>
        <dbReference type="SAM" id="MobiDB-lite"/>
    </source>
</evidence>
<keyword evidence="9" id="KW-1185">Reference proteome</keyword>
<feature type="region of interest" description="Disordered" evidence="6">
    <location>
        <begin position="1860"/>
        <end position="1880"/>
    </location>
</feature>
<dbReference type="InterPro" id="IPR018247">
    <property type="entry name" value="EF_Hand_1_Ca_BS"/>
</dbReference>
<feature type="compositionally biased region" description="Acidic residues" evidence="6">
    <location>
        <begin position="1259"/>
        <end position="1270"/>
    </location>
</feature>
<dbReference type="InterPro" id="IPR028846">
    <property type="entry name" value="Recoverin"/>
</dbReference>
<keyword evidence="4" id="KW-0677">Repeat</keyword>
<dbReference type="PROSITE" id="PS50222">
    <property type="entry name" value="EF_HAND_2"/>
    <property type="match status" value="4"/>
</dbReference>
<comment type="caution">
    <text evidence="8">The sequence shown here is derived from an EMBL/GenBank/DDBJ whole genome shotgun (WGS) entry which is preliminary data.</text>
</comment>
<keyword evidence="5" id="KW-0449">Lipoprotein</keyword>
<feature type="domain" description="EF-hand" evidence="7">
    <location>
        <begin position="833"/>
        <end position="868"/>
    </location>
</feature>
<comment type="similarity">
    <text evidence="1">Belongs to the recoverin family.</text>
</comment>
<dbReference type="PANTHER" id="PTHR23055">
    <property type="entry name" value="CALCIUM BINDING PROTEINS"/>
    <property type="match status" value="1"/>
</dbReference>
<feature type="compositionally biased region" description="Acidic residues" evidence="6">
    <location>
        <begin position="2014"/>
        <end position="2023"/>
    </location>
</feature>
<feature type="region of interest" description="Disordered" evidence="6">
    <location>
        <begin position="527"/>
        <end position="546"/>
    </location>
</feature>
<feature type="compositionally biased region" description="Polar residues" evidence="6">
    <location>
        <begin position="1081"/>
        <end position="1097"/>
    </location>
</feature>
<evidence type="ECO:0000313" key="8">
    <source>
        <dbReference type="EMBL" id="KAG7396370.1"/>
    </source>
</evidence>
<evidence type="ECO:0000313" key="9">
    <source>
        <dbReference type="Proteomes" id="UP000693981"/>
    </source>
</evidence>
<evidence type="ECO:0000256" key="5">
    <source>
        <dbReference type="ARBA" id="ARBA00023288"/>
    </source>
</evidence>
<accession>A0A8T1WXS9</accession>
<feature type="compositionally biased region" description="Basic and acidic residues" evidence="6">
    <location>
        <begin position="2001"/>
        <end position="2013"/>
    </location>
</feature>
<feature type="region of interest" description="Disordered" evidence="6">
    <location>
        <begin position="1999"/>
        <end position="2023"/>
    </location>
</feature>
<keyword evidence="3" id="KW-0479">Metal-binding</keyword>
<dbReference type="GO" id="GO:0005509">
    <property type="term" value="F:calcium ion binding"/>
    <property type="evidence" value="ECO:0007669"/>
    <property type="project" value="InterPro"/>
</dbReference>
<organism evidence="8 9">
    <name type="scientific">Phytophthora boehmeriae</name>
    <dbReference type="NCBI Taxonomy" id="109152"/>
    <lineage>
        <taxon>Eukaryota</taxon>
        <taxon>Sar</taxon>
        <taxon>Stramenopiles</taxon>
        <taxon>Oomycota</taxon>
        <taxon>Peronosporomycetes</taxon>
        <taxon>Peronosporales</taxon>
        <taxon>Peronosporaceae</taxon>
        <taxon>Phytophthora</taxon>
    </lineage>
</organism>
<dbReference type="InterPro" id="IPR002048">
    <property type="entry name" value="EF_hand_dom"/>
</dbReference>
<dbReference type="EMBL" id="JAGDFL010000159">
    <property type="protein sequence ID" value="KAG7396370.1"/>
    <property type="molecule type" value="Genomic_DNA"/>
</dbReference>
<evidence type="ECO:0000256" key="1">
    <source>
        <dbReference type="ARBA" id="ARBA00006049"/>
    </source>
</evidence>
<name>A0A8T1WXS9_9STRA</name>
<feature type="compositionally biased region" description="Acidic residues" evidence="6">
    <location>
        <begin position="527"/>
        <end position="541"/>
    </location>
</feature>
<sequence>MTDSGPASPRSPRRRLLLDVEVPLQSNISSENVPSLPSSPAVASADTVIELPFITPSCSLSLQAKRVWHVRNALVASKLASCSIDTLKKAIEERHSSTIGSANDESTTPTNTSPLEKQEFVDFVRSLPELRTGETFKPMEEALERIYRSFVTTNRKDLYQLATGILLLLPGEVKHKVKVAIQFSLCGCGVDADSPITLSILRSALGCLVLSISAVFDLQTATEDQLQSTASIVTTCADETVARMFAANSLAKGDNASFEEHIWPWIEANASVNKAVPWIKLLDQKKWPGSKKLSAPSPRPEGSPAKWGLSEDAFATNESGNTEIDEVDNEDDDDETAAELSFRFSSVDGGVLVIGEQQAVNVFDLLIQSAFTRINPQTMYDTFVQHTGDGLLEEETFLEAIEELLSMTDKPHLMENNTFLESMLSIFRSFLPEKCPTVDAFEIAAGFSLMAWGSKSDKLASAFHYFDADSKGYLNRQQIWRFLRSVLITLLHLSPPSDAVLQRYGSLVELVDKGEEEILEAIMEGLPSDDEEEDDDEEEIGDIAGEQEVGAVGEGDGEYVDEIDGDRARANSDMRLGLYTFEDFGLWYNGGGFKGMSWLELLDLRKWVFVSPAFKLEELDTRPVDPVVASNNYYTANNIQVDVDGTDPPDGPTDVKKAYFTFADVIDEEDDEDENHDSLSSSRAKQRASPPSVSIASSSTAHSYSSSIPASLPAICLKNEIVLEFDLPFDADDDAITELPLTTLSFDNGDLIQYFELQRVVKLSHVQLYRVYDVFEPFMEDISSSCIEKRTFDKCIGKLLPPNVAPGVAAAFGANSNTRVPPRSVGRGKDPKMVADTLSRLFFAFNRGGTGKIDLVEFVSAFTIFCAGSKSEKLAFAYRLFDADGDGCLTRREMWKYLRSFLTMLLALGNGSELSAEAIASVADTTAIEIADCIFKDTDKTFSTRQDITSTRSTGERRSLDGSRFVDSTNSLKSSGDLYRGHGRYEHRGSLPEDSRLHLAGEASSAAGAGAGSAFIRGGVVSFEEFAVWYSQHGYTIIAWIELLDTKKWPEVSRSVSEAILRYVSRQQQALENATHMGSEDTASGSSNDTVSSNESTNRIHDSVQANFPESDMTMLNTSAFRTANRNALEAGMDAVSGISNLITSPSASATAAKDLSSVALQFKLTSYDNTTLRIRLKDVAIVYTISERMNFSRMTSGELVHLLKKHAHRRALTKPGYLRAMRDLVPRDELSNEDQEFLSFHLLRIFTLFESESVLQDGEADGDSSEDNGENQNGRLSNGVGMNTISVEMLQLAAGMSVFCGTTKSAKLSVLFKLFASHGEAHVSRRRLFEMLKSILVVLFAFSSYNATRGHANDTDSVSSWSTNSVAERAAGAVVSKLFCEATCKHTDAISLAEFATWYAAGGYMDCPWLELLDLSKWPAKEAFEASKREKPLIYAFDMLEEGSILHFTESDISTYLYVLRSTKLGDLSVSKVYDALLAYATPSAEEALKMSKVTQSRRGQMYSYAAVEEDEGAYLILTRANFYECIRSLVSKEGMSEKAQQTSSKLLSRLFNVFDRKRCGRVNALELACGMSILGKGSKSQKLSLAFDFITKMRQQRDKTLASYAPAPPSTALGLTGGFGGTATGNFGLGLGVQSNQFSMSGGGFRFPSTRGLGSTTSGLRGGMNRQAPPLSVAELNALPHSVLFIYLRSFLLALMALSDGTYRLGLEKIYVEADDFIEEAMGDLMTDVTANGGINTGVPTGLSGYGSARSRARVTFEQFGEWYNTGGYQLISWVELLDVGKWQQQQDFQEQSIAISGPASIYHSKRMAPVMGSQNQGPMSTAAQLPVEPVQPIHHSVKPTTRRRQVRQSDIVSTPFVRGLPGVDGPSQRPETRESAGAISLSSDGPIMVFAVAKDAAELEFFNEDITTLKLFLRQTQLHTVTPWELQGAIMETLNFPTASGNGVALTRRGTFVRALQQVCGSLAMISPAGGSGKKSGFLSDEGVEMMHSLLGVFTHEPTSDNEHEDVHTDGDEDDESEDPIDLGAAVCGMLVVCEGSMFEKLKCCASILSNENEGGGTKGEGEGEEDTDGPMVQLETLKYSLMCFLMAFYGMSSSLSAEVARYSAELGADAVLQSFESADSSIQEDGGSKGELDLQRKVSLREFDDWFSDSGYPYHPWLELAELNHWPAAINVCGSNGITSVHGD</sequence>
<feature type="region of interest" description="Disordered" evidence="6">
    <location>
        <begin position="669"/>
        <end position="696"/>
    </location>
</feature>
<evidence type="ECO:0000256" key="4">
    <source>
        <dbReference type="ARBA" id="ARBA00022737"/>
    </source>
</evidence>
<feature type="domain" description="EF-hand" evidence="7">
    <location>
        <begin position="1544"/>
        <end position="1579"/>
    </location>
</feature>
<protein>
    <recommendedName>
        <fullName evidence="7">EF-hand domain-containing protein</fullName>
    </recommendedName>
</protein>
<proteinExistence type="inferred from homology"/>
<feature type="region of interest" description="Disordered" evidence="6">
    <location>
        <begin position="1258"/>
        <end position="1279"/>
    </location>
</feature>
<gene>
    <name evidence="8" type="ORF">PHYBOEH_002351</name>
</gene>
<evidence type="ECO:0000256" key="3">
    <source>
        <dbReference type="ARBA" id="ARBA00022723"/>
    </source>
</evidence>
<dbReference type="PANTHER" id="PTHR23055:SF178">
    <property type="entry name" value="NEUROCALCIN HOMOLOG"/>
    <property type="match status" value="1"/>
</dbReference>